<keyword evidence="2" id="KW-1185">Reference proteome</keyword>
<comment type="caution">
    <text evidence="1">The sequence shown here is derived from an EMBL/GenBank/DDBJ whole genome shotgun (WGS) entry which is preliminary data.</text>
</comment>
<evidence type="ECO:0008006" key="3">
    <source>
        <dbReference type="Google" id="ProtNLM"/>
    </source>
</evidence>
<dbReference type="OrthoDB" id="5492672at2"/>
<name>A0A5B1CMX4_9BACT</name>
<dbReference type="RefSeq" id="WP_068262285.1">
    <property type="nucleotide sequence ID" value="NZ_LWSK01000034.1"/>
</dbReference>
<dbReference type="AlphaFoldDB" id="A0A5B1CMX4"/>
<dbReference type="Pfam" id="PF09844">
    <property type="entry name" value="DUF2071"/>
    <property type="match status" value="1"/>
</dbReference>
<proteinExistence type="predicted"/>
<sequence length="240" mass="26631">MKLPNISGIIDRRILANYRIDPDVMAALLPPPFQPWCVGGFAIAGICLIRLKNVRPTAIPIPWGIGSENAAHRIAVQWETDGKMQRGVYIPRRDTDSWLNSIAGGRVFPGLHHHAKFSVKEINDNYRVEMQSDDGQASIGVAGKLASAIPDSSLFPSIESASQFFEDGSVGYSDTLTDGKYDGLELKCQNWHVDALEITEMSSSYFDDPMKFPPGSITFDCALLMHQINHQWHSRPDLCC</sequence>
<evidence type="ECO:0000313" key="2">
    <source>
        <dbReference type="Proteomes" id="UP000322699"/>
    </source>
</evidence>
<accession>A0A5B1CMX4</accession>
<dbReference type="SUPFAM" id="SSF160104">
    <property type="entry name" value="Acetoacetate decarboxylase-like"/>
    <property type="match status" value="1"/>
</dbReference>
<dbReference type="Proteomes" id="UP000322699">
    <property type="component" value="Unassembled WGS sequence"/>
</dbReference>
<organism evidence="1 2">
    <name type="scientific">Rubripirellula obstinata</name>
    <dbReference type="NCBI Taxonomy" id="406547"/>
    <lineage>
        <taxon>Bacteria</taxon>
        <taxon>Pseudomonadati</taxon>
        <taxon>Planctomycetota</taxon>
        <taxon>Planctomycetia</taxon>
        <taxon>Pirellulales</taxon>
        <taxon>Pirellulaceae</taxon>
        <taxon>Rubripirellula</taxon>
    </lineage>
</organism>
<dbReference type="EMBL" id="VRLW01000001">
    <property type="protein sequence ID" value="KAA1261651.1"/>
    <property type="molecule type" value="Genomic_DNA"/>
</dbReference>
<dbReference type="InterPro" id="IPR023375">
    <property type="entry name" value="ADC_dom_sf"/>
</dbReference>
<evidence type="ECO:0000313" key="1">
    <source>
        <dbReference type="EMBL" id="KAA1261651.1"/>
    </source>
</evidence>
<dbReference type="InterPro" id="IPR018644">
    <property type="entry name" value="DUF2071"/>
</dbReference>
<reference evidence="1 2" key="1">
    <citation type="submission" date="2019-08" db="EMBL/GenBank/DDBJ databases">
        <title>Deep-cultivation of Planctomycetes and their phenomic and genomic characterization uncovers novel biology.</title>
        <authorList>
            <person name="Wiegand S."/>
            <person name="Jogler M."/>
            <person name="Boedeker C."/>
            <person name="Pinto D."/>
            <person name="Vollmers J."/>
            <person name="Rivas-Marin E."/>
            <person name="Kohn T."/>
            <person name="Peeters S.H."/>
            <person name="Heuer A."/>
            <person name="Rast P."/>
            <person name="Oberbeckmann S."/>
            <person name="Bunk B."/>
            <person name="Jeske O."/>
            <person name="Meyerdierks A."/>
            <person name="Storesund J.E."/>
            <person name="Kallscheuer N."/>
            <person name="Luecker S."/>
            <person name="Lage O.M."/>
            <person name="Pohl T."/>
            <person name="Merkel B.J."/>
            <person name="Hornburger P."/>
            <person name="Mueller R.-W."/>
            <person name="Bruemmer F."/>
            <person name="Labrenz M."/>
            <person name="Spormann A.M."/>
            <person name="Op Den Camp H."/>
            <person name="Overmann J."/>
            <person name="Amann R."/>
            <person name="Jetten M.S.M."/>
            <person name="Mascher T."/>
            <person name="Medema M.H."/>
            <person name="Devos D.P."/>
            <person name="Kaster A.-K."/>
            <person name="Ovreas L."/>
            <person name="Rohde M."/>
            <person name="Galperin M.Y."/>
            <person name="Jogler C."/>
        </authorList>
    </citation>
    <scope>NUCLEOTIDE SEQUENCE [LARGE SCALE GENOMIC DNA]</scope>
    <source>
        <strain evidence="1 2">LF1</strain>
    </source>
</reference>
<protein>
    <recommendedName>
        <fullName evidence="3">DUF2071 domain-containing protein</fullName>
    </recommendedName>
</protein>
<gene>
    <name evidence="1" type="ORF">LF1_42060</name>
</gene>